<gene>
    <name evidence="11" type="ORF">BaOVIS_006390</name>
</gene>
<dbReference type="OrthoDB" id="5072at2759"/>
<dbReference type="Gene3D" id="3.30.1490.120">
    <property type="entry name" value="RNA polymerase Rpb7-like, N-terminal domain"/>
    <property type="match status" value="1"/>
</dbReference>
<dbReference type="SUPFAM" id="SSF88798">
    <property type="entry name" value="N-terminal, heterodimerisation domain of RBP7 (RpoE)"/>
    <property type="match status" value="1"/>
</dbReference>
<evidence type="ECO:0000313" key="12">
    <source>
        <dbReference type="Proteomes" id="UP001057455"/>
    </source>
</evidence>
<dbReference type="GO" id="GO:0006364">
    <property type="term" value="P:rRNA processing"/>
    <property type="evidence" value="ECO:0007669"/>
    <property type="project" value="TreeGrafter"/>
</dbReference>
<keyword evidence="8" id="KW-0539">Nucleus</keyword>
<accession>A0A9W5WTU1</accession>
<proteinExistence type="inferred from homology"/>
<keyword evidence="7" id="KW-0804">Transcription</keyword>
<dbReference type="PROSITE" id="PS50126">
    <property type="entry name" value="S1"/>
    <property type="match status" value="1"/>
</dbReference>
<evidence type="ECO:0000256" key="5">
    <source>
        <dbReference type="ARBA" id="ARBA00022478"/>
    </source>
</evidence>
<organism evidence="11 12">
    <name type="scientific">Babesia ovis</name>
    <dbReference type="NCBI Taxonomy" id="5869"/>
    <lineage>
        <taxon>Eukaryota</taxon>
        <taxon>Sar</taxon>
        <taxon>Alveolata</taxon>
        <taxon>Apicomplexa</taxon>
        <taxon>Aconoidasida</taxon>
        <taxon>Piroplasmida</taxon>
        <taxon>Babesiidae</taxon>
        <taxon>Babesia</taxon>
    </lineage>
</organism>
<evidence type="ECO:0000256" key="7">
    <source>
        <dbReference type="ARBA" id="ARBA00023163"/>
    </source>
</evidence>
<name>A0A9W5WTU1_BABOV</name>
<keyword evidence="5 11" id="KW-0240">DNA-directed RNA polymerase</keyword>
<dbReference type="InterPro" id="IPR013238">
    <property type="entry name" value="RNA_pol_III_Rbc25"/>
</dbReference>
<dbReference type="PANTHER" id="PTHR14211">
    <property type="entry name" value="GLIOMA SUPPRESSOR CANDIDATE REGION GENE 2"/>
    <property type="match status" value="1"/>
</dbReference>
<feature type="compositionally biased region" description="Acidic residues" evidence="9">
    <location>
        <begin position="210"/>
        <end position="224"/>
    </location>
</feature>
<feature type="domain" description="S1 motif" evidence="10">
    <location>
        <begin position="477"/>
        <end position="565"/>
    </location>
</feature>
<evidence type="ECO:0000256" key="4">
    <source>
        <dbReference type="ARBA" id="ARBA00018339"/>
    </source>
</evidence>
<dbReference type="InterPro" id="IPR011687">
    <property type="entry name" value="Nop53/GLTSCR2"/>
</dbReference>
<dbReference type="GO" id="GO:0000027">
    <property type="term" value="P:ribosomal large subunit assembly"/>
    <property type="evidence" value="ECO:0007669"/>
    <property type="project" value="TreeGrafter"/>
</dbReference>
<dbReference type="GO" id="GO:0005654">
    <property type="term" value="C:nucleoplasm"/>
    <property type="evidence" value="ECO:0007669"/>
    <property type="project" value="UniProtKB-SubCell"/>
</dbReference>
<dbReference type="Gene3D" id="2.40.50.140">
    <property type="entry name" value="Nucleic acid-binding proteins"/>
    <property type="match status" value="1"/>
</dbReference>
<sequence>MVAKKKWKRIDVSAVHESLVENNIAQNVASAGISEAMLIDTIGEAPSKKLAKKIGKQKIDGTLANRGVVERAKLQKLVSRIKAESGRIDIDDANDRKRNFDDIWGDDGIPAVKRRPKMPNIAKIIPAVAAPHAGQSYNPTPEAHEELINVAIEAMPKEVEISDEPLTDMIKEALPTVDVDTLSFKQKQVLGNLIVQDKLDQDSIEKALEEMENTEEDSEDEEMDASGTSRTRRLRKKTRAQRNRQKLHKEAIAKALMRKRIKKLVHDIDHMKQINQEQDTNDVDKQEIKRKKLRHYLESLVKGTITPRFGNKSYKAEVPVVALSDEIKTCLRQLETPARSSVDHVMDSIYRRGLVPARPVIDDHYRMKTRNKLTKKTMKYKSKLLQALFINISGNMFKYFVVEDLISLEVGEYLCDAQGRLSNKVDDKYVDKVIAGIGLVILVDELSVLSEPKILPNDASALFTLKLKLLVFAPERNQIIKGKVISADAQGIRVSLGFFSDVMVIPQFMPKGSVYDKGQWYTQKNETKVYYKVDSEIDLEVVEISYNELNGKSRGYTNNLMLDMSTDVQLPVMLVIATPKVECLK</sequence>
<reference evidence="11" key="1">
    <citation type="submission" date="2019-12" db="EMBL/GenBank/DDBJ databases">
        <title>Genome sequence of Babesia ovis.</title>
        <authorList>
            <person name="Yamagishi J."/>
            <person name="Sevinc F."/>
            <person name="Xuan X."/>
        </authorList>
    </citation>
    <scope>NUCLEOTIDE SEQUENCE</scope>
    <source>
        <strain evidence="11">Selcuk</strain>
    </source>
</reference>
<keyword evidence="12" id="KW-1185">Reference proteome</keyword>
<dbReference type="InterPro" id="IPR012340">
    <property type="entry name" value="NA-bd_OB-fold"/>
</dbReference>
<evidence type="ECO:0000259" key="10">
    <source>
        <dbReference type="PROSITE" id="PS50126"/>
    </source>
</evidence>
<evidence type="ECO:0000256" key="6">
    <source>
        <dbReference type="ARBA" id="ARBA00022517"/>
    </source>
</evidence>
<evidence type="ECO:0000256" key="3">
    <source>
        <dbReference type="ARBA" id="ARBA00008838"/>
    </source>
</evidence>
<dbReference type="SUPFAM" id="SSF50249">
    <property type="entry name" value="Nucleic acid-binding proteins"/>
    <property type="match status" value="1"/>
</dbReference>
<evidence type="ECO:0000256" key="1">
    <source>
        <dbReference type="ARBA" id="ARBA00004604"/>
    </source>
</evidence>
<feature type="compositionally biased region" description="Basic residues" evidence="9">
    <location>
        <begin position="230"/>
        <end position="247"/>
    </location>
</feature>
<dbReference type="Pfam" id="PF07767">
    <property type="entry name" value="Nop53"/>
    <property type="match status" value="1"/>
</dbReference>
<evidence type="ECO:0000313" key="11">
    <source>
        <dbReference type="EMBL" id="GFE53235.1"/>
    </source>
</evidence>
<comment type="subcellular location">
    <subcellularLocation>
        <location evidence="1">Nucleus</location>
        <location evidence="1">Nucleolus</location>
    </subcellularLocation>
    <subcellularLocation>
        <location evidence="2">Nucleus</location>
        <location evidence="2">Nucleoplasm</location>
    </subcellularLocation>
</comment>
<dbReference type="InterPro" id="IPR036898">
    <property type="entry name" value="RNA_pol_Rpb7-like_N_sf"/>
</dbReference>
<dbReference type="GO" id="GO:0005730">
    <property type="term" value="C:nucleolus"/>
    <property type="evidence" value="ECO:0007669"/>
    <property type="project" value="UniProtKB-SubCell"/>
</dbReference>
<evidence type="ECO:0000256" key="9">
    <source>
        <dbReference type="SAM" id="MobiDB-lite"/>
    </source>
</evidence>
<dbReference type="Pfam" id="PF08292">
    <property type="entry name" value="RNA_pol_Rbc25"/>
    <property type="match status" value="1"/>
</dbReference>
<comment type="similarity">
    <text evidence="3">Belongs to the NOP53 family.</text>
</comment>
<dbReference type="GO" id="GO:0008097">
    <property type="term" value="F:5S rRNA binding"/>
    <property type="evidence" value="ECO:0007669"/>
    <property type="project" value="TreeGrafter"/>
</dbReference>
<evidence type="ECO:0000256" key="2">
    <source>
        <dbReference type="ARBA" id="ARBA00004642"/>
    </source>
</evidence>
<dbReference type="EMBL" id="BLIY01000006">
    <property type="protein sequence ID" value="GFE53235.1"/>
    <property type="molecule type" value="Genomic_DNA"/>
</dbReference>
<dbReference type="GO" id="GO:0000428">
    <property type="term" value="C:DNA-directed RNA polymerase complex"/>
    <property type="evidence" value="ECO:0007669"/>
    <property type="project" value="UniProtKB-KW"/>
</dbReference>
<keyword evidence="6" id="KW-0690">Ribosome biogenesis</keyword>
<comment type="caution">
    <text evidence="11">The sequence shown here is derived from an EMBL/GenBank/DDBJ whole genome shotgun (WGS) entry which is preliminary data.</text>
</comment>
<evidence type="ECO:0000256" key="8">
    <source>
        <dbReference type="ARBA" id="ARBA00023242"/>
    </source>
</evidence>
<dbReference type="PANTHER" id="PTHR14211:SF7">
    <property type="entry name" value="RIBOSOME BIOGENESIS PROTEIN NOP53"/>
    <property type="match status" value="1"/>
</dbReference>
<dbReference type="InterPro" id="IPR003029">
    <property type="entry name" value="S1_domain"/>
</dbReference>
<dbReference type="AlphaFoldDB" id="A0A9W5WTU1"/>
<protein>
    <recommendedName>
        <fullName evidence="4">Ribosome biogenesis protein NOP53</fullName>
    </recommendedName>
</protein>
<feature type="region of interest" description="Disordered" evidence="9">
    <location>
        <begin position="209"/>
        <end position="247"/>
    </location>
</feature>
<dbReference type="Proteomes" id="UP001057455">
    <property type="component" value="Unassembled WGS sequence"/>
</dbReference>